<keyword evidence="4" id="KW-1185">Reference proteome</keyword>
<dbReference type="EMBL" id="CP033924">
    <property type="protein sequence ID" value="AZA82182.1"/>
    <property type="molecule type" value="Genomic_DNA"/>
</dbReference>
<reference evidence="1 4" key="2">
    <citation type="submission" date="2018-11" db="EMBL/GenBank/DDBJ databases">
        <title>Proposal to divide the Flavobacteriaceae and reorganize its genera based on Amino Acid Identity values calculated from whole genome sequences.</title>
        <authorList>
            <person name="Nicholson A.C."/>
            <person name="Gulvik C.A."/>
            <person name="Whitney A.M."/>
            <person name="Humrighouse B.W."/>
            <person name="Bell M."/>
            <person name="Holmes B."/>
            <person name="Steigerwalt A.G."/>
            <person name="Villarma A."/>
            <person name="Sheth M."/>
            <person name="Batra D."/>
            <person name="Pryor J."/>
            <person name="Bernardet J.-F."/>
            <person name="Hugo C."/>
            <person name="Kampfer P."/>
            <person name="Newman J."/>
            <person name="McQuiston J.R."/>
        </authorList>
    </citation>
    <scope>NUCLEOTIDE SEQUENCE [LARGE SCALE GENOMIC DNA]</scope>
    <source>
        <strain evidence="1 4">KC_1864</strain>
    </source>
</reference>
<organism evidence="2 3">
    <name type="scientific">Chryseobacterium lactis</name>
    <dbReference type="NCBI Taxonomy" id="1241981"/>
    <lineage>
        <taxon>Bacteria</taxon>
        <taxon>Pseudomonadati</taxon>
        <taxon>Bacteroidota</taxon>
        <taxon>Flavobacteriia</taxon>
        <taxon>Flavobacteriales</taxon>
        <taxon>Weeksellaceae</taxon>
        <taxon>Chryseobacterium group</taxon>
        <taxon>Chryseobacterium</taxon>
    </lineage>
</organism>
<dbReference type="Proteomes" id="UP000236262">
    <property type="component" value="Unassembled WGS sequence"/>
</dbReference>
<dbReference type="KEGG" id="clac:EG342_09830"/>
<protein>
    <recommendedName>
        <fullName evidence="5">DUF551 domain-containing protein</fullName>
    </recommendedName>
</protein>
<evidence type="ECO:0000313" key="1">
    <source>
        <dbReference type="EMBL" id="AZA82182.1"/>
    </source>
</evidence>
<name>A0A3G6RF70_CHRLC</name>
<dbReference type="OrthoDB" id="799784at2"/>
<dbReference type="EMBL" id="PPEH01000003">
    <property type="protein sequence ID" value="PNW14142.1"/>
    <property type="molecule type" value="Genomic_DNA"/>
</dbReference>
<evidence type="ECO:0000313" key="3">
    <source>
        <dbReference type="Proteomes" id="UP000236262"/>
    </source>
</evidence>
<dbReference type="Proteomes" id="UP000279972">
    <property type="component" value="Chromosome"/>
</dbReference>
<gene>
    <name evidence="2" type="ORF">C1637_09870</name>
    <name evidence="1" type="ORF">EG342_09830</name>
</gene>
<dbReference type="RefSeq" id="WP_103291466.1">
    <property type="nucleotide sequence ID" value="NZ_CP033924.1"/>
</dbReference>
<sequence length="137" mass="16465">MKKQEKIQEAYSSHWEKVKPYVDENGWCDFKALWGDFGNSKGLEGIELETMDPYDPKYCYFKRPVSLNGINDNNGWIKIESEEDLPKEKGHYWVKNKVSENRIDFDYIDWDCETTIDLWMEFNTHYQRIPQPKPPIY</sequence>
<evidence type="ECO:0000313" key="2">
    <source>
        <dbReference type="EMBL" id="PNW14142.1"/>
    </source>
</evidence>
<evidence type="ECO:0008006" key="5">
    <source>
        <dbReference type="Google" id="ProtNLM"/>
    </source>
</evidence>
<reference evidence="2 3" key="1">
    <citation type="submission" date="2018-01" db="EMBL/GenBank/DDBJ databases">
        <title>Draft genome sequences of Chryseobacterium lactis NCTC11390, Chryseobacterium oncorhynchi 701B-08, and Chryseobacterium viscerum 687B-08.</title>
        <authorList>
            <person name="Jeong J.-J."/>
            <person name="Lee Y.J."/>
            <person name="Park B."/>
            <person name="Choi I.-G."/>
            <person name="Kim K.D."/>
        </authorList>
    </citation>
    <scope>NUCLEOTIDE SEQUENCE [LARGE SCALE GENOMIC DNA]</scope>
    <source>
        <strain evidence="2 3">NCTC11390</strain>
    </source>
</reference>
<evidence type="ECO:0000313" key="4">
    <source>
        <dbReference type="Proteomes" id="UP000279972"/>
    </source>
</evidence>
<dbReference type="AlphaFoldDB" id="A0A3G6RF70"/>
<proteinExistence type="predicted"/>
<accession>A0A3G6RF70</accession>